<dbReference type="Proteomes" id="UP000821837">
    <property type="component" value="Unassembled WGS sequence"/>
</dbReference>
<protein>
    <recommendedName>
        <fullName evidence="8">Solute carrier organic anion transporter family member</fullName>
    </recommendedName>
</protein>
<evidence type="ECO:0000256" key="2">
    <source>
        <dbReference type="ARBA" id="ARBA00009657"/>
    </source>
</evidence>
<keyword evidence="7" id="KW-1015">Disulfide bond</keyword>
<comment type="caution">
    <text evidence="8">Lacks conserved residue(s) required for the propagation of feature annotation.</text>
</comment>
<dbReference type="GO" id="GO:0015347">
    <property type="term" value="F:sodium-independent organic anion transmembrane transporter activity"/>
    <property type="evidence" value="ECO:0007669"/>
    <property type="project" value="TreeGrafter"/>
</dbReference>
<dbReference type="PANTHER" id="PTHR11388">
    <property type="entry name" value="ORGANIC ANION TRANSPORTER"/>
    <property type="match status" value="1"/>
</dbReference>
<feature type="transmembrane region" description="Helical" evidence="8">
    <location>
        <begin position="394"/>
        <end position="414"/>
    </location>
</feature>
<feature type="region of interest" description="Disordered" evidence="9">
    <location>
        <begin position="38"/>
        <end position="58"/>
    </location>
</feature>
<dbReference type="InterPro" id="IPR020846">
    <property type="entry name" value="MFS_dom"/>
</dbReference>
<sequence>MQKSSQAGAAEKTLEAAKKIQKVCVMFTVAAMNASGISSTGGGPEKQPATSVTATNQSEDEDTRCGWFGFSPSVAQRFARPQWVLVCFSMAAFAQGMVISGFINVSLPTLERRFHLRSVETGLIVAMYNVGSLLLMAPVTFFGSEMKKPRIMAIGVACMGLGSFIYSLPHFVAPQYKFSRPLKDLCPYVSGPTYEPSGSLRNYRFIFMLANFVHGCSTVPFYTLSVAYMDDNLSAQKSSWYIGIYYTAAIMGPAIGFILGGTFLKTYTDISVDAASIGLSPSSTVWVGAWWIGFVVTGTLALILCGPIFGFPKRLPGAVAVQKPLEVDARALRGDSVQVRLADMPKAVRYLLTNRTFLFISLAATIETMIGSGYSNFAAKLFESEFGMTSANAALLFGMIGIPSACLGCFLGGYVVSKLNLSCASIIRMCIAVSVFNWFVFFALLSSCPDINFEGVDRESKIVLTSKCSSSCACPLSFNPICGRDLKMYMSPCLAGCRNETQDPVAGTTLYTECDCIALEGDSDNDVVEAERVRCTQECSAYFIYMAATFFCLFSTFFISAPGISVTIRCVTAKQKSFALGVQWACIRFLGTIPAPLIFGKTVDMACEIWSSVFNGETNDSGNCAIYNNAALSRNMATLLVLLKTMSVALFACASLSYQPPTSPTS</sequence>
<feature type="compositionally biased region" description="Polar residues" evidence="9">
    <location>
        <begin position="48"/>
        <end position="57"/>
    </location>
</feature>
<evidence type="ECO:0000256" key="4">
    <source>
        <dbReference type="ARBA" id="ARBA00022692"/>
    </source>
</evidence>
<keyword evidence="8" id="KW-0406">Ion transport</keyword>
<dbReference type="Gene3D" id="1.20.1250.20">
    <property type="entry name" value="MFS general substrate transporter like domains"/>
    <property type="match status" value="1"/>
</dbReference>
<dbReference type="InterPro" id="IPR004156">
    <property type="entry name" value="OATP"/>
</dbReference>
<dbReference type="GO" id="GO:0043252">
    <property type="term" value="P:sodium-independent organic anion transport"/>
    <property type="evidence" value="ECO:0007669"/>
    <property type="project" value="TreeGrafter"/>
</dbReference>
<keyword evidence="5 8" id="KW-1133">Transmembrane helix</keyword>
<evidence type="ECO:0000259" key="10">
    <source>
        <dbReference type="PROSITE" id="PS50850"/>
    </source>
</evidence>
<comment type="similarity">
    <text evidence="2 8">Belongs to the organo anion transporter (TC 2.A.60) family.</text>
</comment>
<reference evidence="12" key="1">
    <citation type="journal article" date="2020" name="Cell">
        <title>Large-Scale Comparative Analyses of Tick Genomes Elucidate Their Genetic Diversity and Vector Capacities.</title>
        <authorList>
            <consortium name="Tick Genome and Microbiome Consortium (TIGMIC)"/>
            <person name="Jia N."/>
            <person name="Wang J."/>
            <person name="Shi W."/>
            <person name="Du L."/>
            <person name="Sun Y."/>
            <person name="Zhan W."/>
            <person name="Jiang J.F."/>
            <person name="Wang Q."/>
            <person name="Zhang B."/>
            <person name="Ji P."/>
            <person name="Bell-Sakyi L."/>
            <person name="Cui X.M."/>
            <person name="Yuan T.T."/>
            <person name="Jiang B.G."/>
            <person name="Yang W.F."/>
            <person name="Lam T.T."/>
            <person name="Chang Q.C."/>
            <person name="Ding S.J."/>
            <person name="Wang X.J."/>
            <person name="Zhu J.G."/>
            <person name="Ruan X.D."/>
            <person name="Zhao L."/>
            <person name="Wei J.T."/>
            <person name="Ye R.Z."/>
            <person name="Que T.C."/>
            <person name="Du C.H."/>
            <person name="Zhou Y.H."/>
            <person name="Cheng J.X."/>
            <person name="Dai P.F."/>
            <person name="Guo W.B."/>
            <person name="Han X.H."/>
            <person name="Huang E.J."/>
            <person name="Li L.F."/>
            <person name="Wei W."/>
            <person name="Gao Y.C."/>
            <person name="Liu J.Z."/>
            <person name="Shao H.Z."/>
            <person name="Wang X."/>
            <person name="Wang C.C."/>
            <person name="Yang T.C."/>
            <person name="Huo Q.B."/>
            <person name="Li W."/>
            <person name="Chen H.Y."/>
            <person name="Chen S.E."/>
            <person name="Zhou L.G."/>
            <person name="Ni X.B."/>
            <person name="Tian J.H."/>
            <person name="Sheng Y."/>
            <person name="Liu T."/>
            <person name="Pan Y.S."/>
            <person name="Xia L.Y."/>
            <person name="Li J."/>
            <person name="Zhao F."/>
            <person name="Cao W.C."/>
        </authorList>
    </citation>
    <scope>NUCLEOTIDE SEQUENCE</scope>
    <source>
        <strain evidence="12">Rsan-2018</strain>
    </source>
</reference>
<evidence type="ECO:0000256" key="8">
    <source>
        <dbReference type="RuleBase" id="RU362056"/>
    </source>
</evidence>
<dbReference type="Gene3D" id="3.30.60.30">
    <property type="match status" value="1"/>
</dbReference>
<dbReference type="PANTHER" id="PTHR11388:SF100">
    <property type="entry name" value="SOLUTE CARRIER ORGANIC ANION TRANSPORTER FAMILY MEMBER 4A1"/>
    <property type="match status" value="1"/>
</dbReference>
<evidence type="ECO:0000256" key="6">
    <source>
        <dbReference type="ARBA" id="ARBA00023136"/>
    </source>
</evidence>
<dbReference type="InterPro" id="IPR002350">
    <property type="entry name" value="Kazal_dom"/>
</dbReference>
<feature type="transmembrane region" description="Helical" evidence="8">
    <location>
        <begin position="426"/>
        <end position="445"/>
    </location>
</feature>
<evidence type="ECO:0000256" key="3">
    <source>
        <dbReference type="ARBA" id="ARBA00022475"/>
    </source>
</evidence>
<evidence type="ECO:0000259" key="11">
    <source>
        <dbReference type="PROSITE" id="PS51465"/>
    </source>
</evidence>
<keyword evidence="8" id="KW-0813">Transport</keyword>
<feature type="transmembrane region" description="Helical" evidence="8">
    <location>
        <begin position="151"/>
        <end position="172"/>
    </location>
</feature>
<dbReference type="PROSITE" id="PS50850">
    <property type="entry name" value="MFS"/>
    <property type="match status" value="1"/>
</dbReference>
<dbReference type="EMBL" id="JABSTV010001255">
    <property type="protein sequence ID" value="KAH7935966.1"/>
    <property type="molecule type" value="Genomic_DNA"/>
</dbReference>
<dbReference type="Pfam" id="PF03137">
    <property type="entry name" value="OATP"/>
    <property type="match status" value="1"/>
</dbReference>
<dbReference type="InterPro" id="IPR036259">
    <property type="entry name" value="MFS_trans_sf"/>
</dbReference>
<evidence type="ECO:0000256" key="7">
    <source>
        <dbReference type="ARBA" id="ARBA00023157"/>
    </source>
</evidence>
<proteinExistence type="inferred from homology"/>
<dbReference type="NCBIfam" id="TIGR00805">
    <property type="entry name" value="oat"/>
    <property type="match status" value="1"/>
</dbReference>
<keyword evidence="6 8" id="KW-0472">Membrane</keyword>
<name>A0A9D4PD41_RHISA</name>
<feature type="transmembrane region" description="Helical" evidence="8">
    <location>
        <begin position="356"/>
        <end position="374"/>
    </location>
</feature>
<evidence type="ECO:0000313" key="12">
    <source>
        <dbReference type="EMBL" id="KAH7935966.1"/>
    </source>
</evidence>
<dbReference type="GO" id="GO:0016323">
    <property type="term" value="C:basolateral plasma membrane"/>
    <property type="evidence" value="ECO:0007669"/>
    <property type="project" value="TreeGrafter"/>
</dbReference>
<evidence type="ECO:0000256" key="9">
    <source>
        <dbReference type="SAM" id="MobiDB-lite"/>
    </source>
</evidence>
<keyword evidence="4 8" id="KW-0812">Transmembrane</keyword>
<comment type="subcellular location">
    <subcellularLocation>
        <location evidence="1 8">Cell membrane</location>
        <topology evidence="1 8">Multi-pass membrane protein</topology>
    </subcellularLocation>
</comment>
<feature type="transmembrane region" description="Helical" evidence="8">
    <location>
        <begin position="542"/>
        <end position="568"/>
    </location>
</feature>
<dbReference type="Pfam" id="PF07648">
    <property type="entry name" value="Kazal_2"/>
    <property type="match status" value="1"/>
</dbReference>
<keyword evidence="13" id="KW-1185">Reference proteome</keyword>
<feature type="transmembrane region" description="Helical" evidence="8">
    <location>
        <begin position="284"/>
        <end position="305"/>
    </location>
</feature>
<keyword evidence="3" id="KW-1003">Cell membrane</keyword>
<dbReference type="AlphaFoldDB" id="A0A9D4PD41"/>
<dbReference type="SUPFAM" id="SSF100895">
    <property type="entry name" value="Kazal-type serine protease inhibitors"/>
    <property type="match status" value="1"/>
</dbReference>
<evidence type="ECO:0000313" key="13">
    <source>
        <dbReference type="Proteomes" id="UP000821837"/>
    </source>
</evidence>
<gene>
    <name evidence="12" type="ORF">HPB52_015952</name>
</gene>
<accession>A0A9D4PD41</accession>
<evidence type="ECO:0000256" key="5">
    <source>
        <dbReference type="ARBA" id="ARBA00022989"/>
    </source>
</evidence>
<dbReference type="InterPro" id="IPR036058">
    <property type="entry name" value="Kazal_dom_sf"/>
</dbReference>
<feature type="domain" description="Major facilitator superfamily (MFS) profile" evidence="10">
    <location>
        <begin position="84"/>
        <end position="646"/>
    </location>
</feature>
<dbReference type="VEuPathDB" id="VectorBase:RSAN_045058"/>
<organism evidence="12 13">
    <name type="scientific">Rhipicephalus sanguineus</name>
    <name type="common">Brown dog tick</name>
    <name type="synonym">Ixodes sanguineus</name>
    <dbReference type="NCBI Taxonomy" id="34632"/>
    <lineage>
        <taxon>Eukaryota</taxon>
        <taxon>Metazoa</taxon>
        <taxon>Ecdysozoa</taxon>
        <taxon>Arthropoda</taxon>
        <taxon>Chelicerata</taxon>
        <taxon>Arachnida</taxon>
        <taxon>Acari</taxon>
        <taxon>Parasitiformes</taxon>
        <taxon>Ixodida</taxon>
        <taxon>Ixodoidea</taxon>
        <taxon>Ixodidae</taxon>
        <taxon>Rhipicephalinae</taxon>
        <taxon>Rhipicephalus</taxon>
        <taxon>Rhipicephalus</taxon>
    </lineage>
</organism>
<feature type="transmembrane region" description="Helical" evidence="8">
    <location>
        <begin position="240"/>
        <end position="264"/>
    </location>
</feature>
<feature type="transmembrane region" description="Helical" evidence="8">
    <location>
        <begin position="123"/>
        <end position="144"/>
    </location>
</feature>
<dbReference type="PROSITE" id="PS00282">
    <property type="entry name" value="KAZAL_1"/>
    <property type="match status" value="1"/>
</dbReference>
<feature type="transmembrane region" description="Helical" evidence="8">
    <location>
        <begin position="83"/>
        <end position="103"/>
    </location>
</feature>
<feature type="domain" description="Kazal-like" evidence="11">
    <location>
        <begin position="462"/>
        <end position="518"/>
    </location>
</feature>
<feature type="transmembrane region" description="Helical" evidence="8">
    <location>
        <begin position="205"/>
        <end position="228"/>
    </location>
</feature>
<comment type="caution">
    <text evidence="12">The sequence shown here is derived from an EMBL/GenBank/DDBJ whole genome shotgun (WGS) entry which is preliminary data.</text>
</comment>
<evidence type="ECO:0000256" key="1">
    <source>
        <dbReference type="ARBA" id="ARBA00004651"/>
    </source>
</evidence>
<feature type="transmembrane region" description="Helical" evidence="8">
    <location>
        <begin position="637"/>
        <end position="658"/>
    </location>
</feature>
<dbReference type="GO" id="GO:0006811">
    <property type="term" value="P:monoatomic ion transport"/>
    <property type="evidence" value="ECO:0007669"/>
    <property type="project" value="UniProtKB-KW"/>
</dbReference>
<dbReference type="SUPFAM" id="SSF103473">
    <property type="entry name" value="MFS general substrate transporter"/>
    <property type="match status" value="1"/>
</dbReference>
<dbReference type="PROSITE" id="PS51465">
    <property type="entry name" value="KAZAL_2"/>
    <property type="match status" value="1"/>
</dbReference>
<reference evidence="12" key="2">
    <citation type="submission" date="2021-09" db="EMBL/GenBank/DDBJ databases">
        <authorList>
            <person name="Jia N."/>
            <person name="Wang J."/>
            <person name="Shi W."/>
            <person name="Du L."/>
            <person name="Sun Y."/>
            <person name="Zhan W."/>
            <person name="Jiang J."/>
            <person name="Wang Q."/>
            <person name="Zhang B."/>
            <person name="Ji P."/>
            <person name="Sakyi L.B."/>
            <person name="Cui X."/>
            <person name="Yuan T."/>
            <person name="Jiang B."/>
            <person name="Yang W."/>
            <person name="Lam T.T.-Y."/>
            <person name="Chang Q."/>
            <person name="Ding S."/>
            <person name="Wang X."/>
            <person name="Zhu J."/>
            <person name="Ruan X."/>
            <person name="Zhao L."/>
            <person name="Wei J."/>
            <person name="Que T."/>
            <person name="Du C."/>
            <person name="Cheng J."/>
            <person name="Dai P."/>
            <person name="Han X."/>
            <person name="Huang E."/>
            <person name="Gao Y."/>
            <person name="Liu J."/>
            <person name="Shao H."/>
            <person name="Ye R."/>
            <person name="Li L."/>
            <person name="Wei W."/>
            <person name="Wang X."/>
            <person name="Wang C."/>
            <person name="Huo Q."/>
            <person name="Li W."/>
            <person name="Guo W."/>
            <person name="Chen H."/>
            <person name="Chen S."/>
            <person name="Zhou L."/>
            <person name="Zhou L."/>
            <person name="Ni X."/>
            <person name="Tian J."/>
            <person name="Zhou Y."/>
            <person name="Sheng Y."/>
            <person name="Liu T."/>
            <person name="Pan Y."/>
            <person name="Xia L."/>
            <person name="Li J."/>
            <person name="Zhao F."/>
            <person name="Cao W."/>
        </authorList>
    </citation>
    <scope>NUCLEOTIDE SEQUENCE</scope>
    <source>
        <strain evidence="12">Rsan-2018</strain>
        <tissue evidence="12">Larvae</tissue>
    </source>
</reference>